<dbReference type="EMBL" id="BAAAOB010000004">
    <property type="protein sequence ID" value="GAA1795938.1"/>
    <property type="molecule type" value="Genomic_DNA"/>
</dbReference>
<dbReference type="PANTHER" id="PTHR18952:SF265">
    <property type="entry name" value="CARBONIC ANHYDRASE"/>
    <property type="match status" value="1"/>
</dbReference>
<dbReference type="SUPFAM" id="SSF51069">
    <property type="entry name" value="Carbonic anhydrase"/>
    <property type="match status" value="1"/>
</dbReference>
<feature type="domain" description="Alpha-carbonic anhydrase" evidence="9">
    <location>
        <begin position="38"/>
        <end position="265"/>
    </location>
</feature>
<feature type="region of interest" description="Disordered" evidence="7">
    <location>
        <begin position="25"/>
        <end position="44"/>
    </location>
</feature>
<evidence type="ECO:0000256" key="1">
    <source>
        <dbReference type="ARBA" id="ARBA00010718"/>
    </source>
</evidence>
<dbReference type="InterPro" id="IPR041891">
    <property type="entry name" value="Alpha_CA_prokaryot-like"/>
</dbReference>
<keyword evidence="11" id="KW-1185">Reference proteome</keyword>
<feature type="chain" id="PRO_5046889225" description="carbonic anhydrase" evidence="8">
    <location>
        <begin position="25"/>
        <end position="267"/>
    </location>
</feature>
<keyword evidence="5" id="KW-0456">Lyase</keyword>
<dbReference type="Proteomes" id="UP001500851">
    <property type="component" value="Unassembled WGS sequence"/>
</dbReference>
<protein>
    <recommendedName>
        <fullName evidence="2">carbonic anhydrase</fullName>
        <ecNumber evidence="2">4.2.1.1</ecNumber>
    </recommendedName>
</protein>
<dbReference type="PROSITE" id="PS51257">
    <property type="entry name" value="PROKAR_LIPOPROTEIN"/>
    <property type="match status" value="1"/>
</dbReference>
<evidence type="ECO:0000256" key="8">
    <source>
        <dbReference type="SAM" id="SignalP"/>
    </source>
</evidence>
<comment type="similarity">
    <text evidence="1">Belongs to the alpha-carbonic anhydrase family.</text>
</comment>
<evidence type="ECO:0000256" key="7">
    <source>
        <dbReference type="SAM" id="MobiDB-lite"/>
    </source>
</evidence>
<evidence type="ECO:0000256" key="5">
    <source>
        <dbReference type="ARBA" id="ARBA00023239"/>
    </source>
</evidence>
<keyword evidence="8" id="KW-0732">Signal</keyword>
<evidence type="ECO:0000256" key="2">
    <source>
        <dbReference type="ARBA" id="ARBA00012925"/>
    </source>
</evidence>
<evidence type="ECO:0000313" key="10">
    <source>
        <dbReference type="EMBL" id="GAA1795938.1"/>
    </source>
</evidence>
<keyword evidence="3" id="KW-0479">Metal-binding</keyword>
<dbReference type="InterPro" id="IPR001148">
    <property type="entry name" value="CA_dom"/>
</dbReference>
<dbReference type="PROSITE" id="PS51144">
    <property type="entry name" value="ALPHA_CA_2"/>
    <property type="match status" value="1"/>
</dbReference>
<name>A0ABP4XZ15_9MICO</name>
<keyword evidence="4" id="KW-0862">Zinc</keyword>
<evidence type="ECO:0000259" key="9">
    <source>
        <dbReference type="PROSITE" id="PS51144"/>
    </source>
</evidence>
<dbReference type="PANTHER" id="PTHR18952">
    <property type="entry name" value="CARBONIC ANHYDRASE"/>
    <property type="match status" value="1"/>
</dbReference>
<dbReference type="SMART" id="SM01057">
    <property type="entry name" value="Carb_anhydrase"/>
    <property type="match status" value="1"/>
</dbReference>
<comment type="catalytic activity">
    <reaction evidence="6">
        <text>hydrogencarbonate + H(+) = CO2 + H2O</text>
        <dbReference type="Rhea" id="RHEA:10748"/>
        <dbReference type="ChEBI" id="CHEBI:15377"/>
        <dbReference type="ChEBI" id="CHEBI:15378"/>
        <dbReference type="ChEBI" id="CHEBI:16526"/>
        <dbReference type="ChEBI" id="CHEBI:17544"/>
        <dbReference type="EC" id="4.2.1.1"/>
    </reaction>
</comment>
<organism evidence="10 11">
    <name type="scientific">Leucobacter iarius</name>
    <dbReference type="NCBI Taxonomy" id="333963"/>
    <lineage>
        <taxon>Bacteria</taxon>
        <taxon>Bacillati</taxon>
        <taxon>Actinomycetota</taxon>
        <taxon>Actinomycetes</taxon>
        <taxon>Micrococcales</taxon>
        <taxon>Microbacteriaceae</taxon>
        <taxon>Leucobacter</taxon>
    </lineage>
</organism>
<evidence type="ECO:0000256" key="4">
    <source>
        <dbReference type="ARBA" id="ARBA00022833"/>
    </source>
</evidence>
<reference evidence="11" key="1">
    <citation type="journal article" date="2019" name="Int. J. Syst. Evol. Microbiol.">
        <title>The Global Catalogue of Microorganisms (GCM) 10K type strain sequencing project: providing services to taxonomists for standard genome sequencing and annotation.</title>
        <authorList>
            <consortium name="The Broad Institute Genomics Platform"/>
            <consortium name="The Broad Institute Genome Sequencing Center for Infectious Disease"/>
            <person name="Wu L."/>
            <person name="Ma J."/>
        </authorList>
    </citation>
    <scope>NUCLEOTIDE SEQUENCE [LARGE SCALE GENOMIC DNA]</scope>
    <source>
        <strain evidence="11">JCM 14736</strain>
    </source>
</reference>
<accession>A0ABP4XZ15</accession>
<proteinExistence type="inferred from homology"/>
<evidence type="ECO:0000256" key="6">
    <source>
        <dbReference type="ARBA" id="ARBA00048348"/>
    </source>
</evidence>
<gene>
    <name evidence="10" type="ORF">GCM10009768_26230</name>
</gene>
<feature type="compositionally biased region" description="Low complexity" evidence="7">
    <location>
        <begin position="25"/>
        <end position="38"/>
    </location>
</feature>
<dbReference type="InterPro" id="IPR036398">
    <property type="entry name" value="CA_dom_sf"/>
</dbReference>
<dbReference type="Pfam" id="PF00194">
    <property type="entry name" value="Carb_anhydrase"/>
    <property type="match status" value="1"/>
</dbReference>
<dbReference type="Gene3D" id="3.10.200.10">
    <property type="entry name" value="Alpha carbonic anhydrase"/>
    <property type="match status" value="1"/>
</dbReference>
<evidence type="ECO:0000313" key="11">
    <source>
        <dbReference type="Proteomes" id="UP001500851"/>
    </source>
</evidence>
<dbReference type="InterPro" id="IPR023561">
    <property type="entry name" value="Carbonic_anhydrase_a-class"/>
</dbReference>
<comment type="caution">
    <text evidence="10">The sequence shown here is derived from an EMBL/GenBank/DDBJ whole genome shotgun (WGS) entry which is preliminary data.</text>
</comment>
<dbReference type="RefSeq" id="WP_344032903.1">
    <property type="nucleotide sequence ID" value="NZ_BAAAOB010000004.1"/>
</dbReference>
<dbReference type="EC" id="4.2.1.1" evidence="2"/>
<dbReference type="CDD" id="cd03124">
    <property type="entry name" value="alpha_CA_prokaryotic_like"/>
    <property type="match status" value="1"/>
</dbReference>
<evidence type="ECO:0000256" key="3">
    <source>
        <dbReference type="ARBA" id="ARBA00022723"/>
    </source>
</evidence>
<sequence>MTRSTTLTLALGGILAATAVGCTAAQPATPAPSPSAKAEWSYSGSNGPEHWGEYGAACEATSASHESPIAIDTAKLMPGSASSRVVPHYTAAAFELENNGHTIEAVPEDAKANSVELNGKTYYLQQFHFHATSEHTVNGKSTPAELHLVHKADDGTLLVLGVLIETGRPNTALAEVFESIPAKTSEEGEKLQQPIDPHALLPQNLESVQYAGSLTTPPCSEGVQWNLFLNPVSISAEQLAAYTAVYPDNHRPVQPLHDRTLTEVPSV</sequence>
<feature type="signal peptide" evidence="8">
    <location>
        <begin position="1"/>
        <end position="24"/>
    </location>
</feature>